<dbReference type="GO" id="GO:0003677">
    <property type="term" value="F:DNA binding"/>
    <property type="evidence" value="ECO:0007669"/>
    <property type="project" value="UniProtKB-KW"/>
</dbReference>
<keyword evidence="8" id="KW-1185">Reference proteome</keyword>
<accession>R9B3K7</accession>
<evidence type="ECO:0000313" key="6">
    <source>
        <dbReference type="EMBL" id="MDO3659062.1"/>
    </source>
</evidence>
<dbReference type="Proteomes" id="UP000016203">
    <property type="component" value="Unassembled WGS sequence"/>
</dbReference>
<dbReference type="Pfam" id="PF00196">
    <property type="entry name" value="GerE"/>
    <property type="match status" value="2"/>
</dbReference>
<dbReference type="PRINTS" id="PR00038">
    <property type="entry name" value="HTHLUXR"/>
</dbReference>
<reference evidence="5 7" key="1">
    <citation type="submission" date="2013-03" db="EMBL/GenBank/DDBJ databases">
        <title>The Genome Sequence of Acinetobacter sp. CIP 110321.</title>
        <authorList>
            <consortium name="The Broad Institute Genome Sequencing Platform"/>
            <consortium name="The Broad Institute Genome Sequencing Center for Infectious Disease"/>
            <person name="Cerqueira G."/>
            <person name="Feldgarden M."/>
            <person name="Courvalin P."/>
            <person name="Perichon B."/>
            <person name="Grillot-Courvalin C."/>
            <person name="Clermont D."/>
            <person name="Rocha E."/>
            <person name="Yoon E.-J."/>
            <person name="Nemec A."/>
            <person name="Walker B."/>
            <person name="Young S.K."/>
            <person name="Zeng Q."/>
            <person name="Gargeya S."/>
            <person name="Fitzgerald M."/>
            <person name="Haas B."/>
            <person name="Abouelleil A."/>
            <person name="Alvarado L."/>
            <person name="Arachchi H.M."/>
            <person name="Berlin A.M."/>
            <person name="Chapman S.B."/>
            <person name="Dewar J."/>
            <person name="Goldberg J."/>
            <person name="Griggs A."/>
            <person name="Gujja S."/>
            <person name="Hansen M."/>
            <person name="Howarth C."/>
            <person name="Imamovic A."/>
            <person name="Larimer J."/>
            <person name="McCowan C."/>
            <person name="Murphy C."/>
            <person name="Neiman D."/>
            <person name="Pearson M."/>
            <person name="Priest M."/>
            <person name="Roberts A."/>
            <person name="Saif S."/>
            <person name="Shea T."/>
            <person name="Sisk P."/>
            <person name="Sykes S."/>
            <person name="Wortman J."/>
            <person name="Nusbaum C."/>
            <person name="Birren B."/>
        </authorList>
    </citation>
    <scope>NUCLEOTIDE SEQUENCE [LARGE SCALE GENOMIC DNA]</scope>
    <source>
        <strain evidence="5 7">CIP 110321</strain>
    </source>
</reference>
<dbReference type="PANTHER" id="PTHR44688">
    <property type="entry name" value="DNA-BINDING TRANSCRIPTIONAL ACTIVATOR DEVR_DOSR"/>
    <property type="match status" value="1"/>
</dbReference>
<reference evidence="6 8" key="2">
    <citation type="submission" date="2023-07" db="EMBL/GenBank/DDBJ databases">
        <title>A novel proteolytic Acinetobacter species.</title>
        <authorList>
            <person name="Nemec A."/>
            <person name="Radolfova-Krizova L."/>
        </authorList>
    </citation>
    <scope>NUCLEOTIDE SEQUENCE [LARGE SCALE GENOMIC DNA]</scope>
    <source>
        <strain evidence="6 8">NIPH 1865</strain>
    </source>
</reference>
<keyword evidence="3" id="KW-0804">Transcription</keyword>
<dbReference type="Gene3D" id="1.10.10.10">
    <property type="entry name" value="Winged helix-like DNA-binding domain superfamily/Winged helix DNA-binding domain"/>
    <property type="match status" value="2"/>
</dbReference>
<organism evidence="5 7">
    <name type="scientific">Acinetobacter genomosp. 15BJ</name>
    <dbReference type="NCBI Taxonomy" id="106651"/>
    <lineage>
        <taxon>Bacteria</taxon>
        <taxon>Pseudomonadati</taxon>
        <taxon>Pseudomonadota</taxon>
        <taxon>Gammaproteobacteria</taxon>
        <taxon>Moraxellales</taxon>
        <taxon>Moraxellaceae</taxon>
        <taxon>Acinetobacter</taxon>
    </lineage>
</organism>
<evidence type="ECO:0000259" key="4">
    <source>
        <dbReference type="PROSITE" id="PS50043"/>
    </source>
</evidence>
<dbReference type="Proteomes" id="UP001168902">
    <property type="component" value="Unassembled WGS sequence"/>
</dbReference>
<dbReference type="InterPro" id="IPR016032">
    <property type="entry name" value="Sig_transdc_resp-reg_C-effctor"/>
</dbReference>
<dbReference type="GO" id="GO:0006355">
    <property type="term" value="P:regulation of DNA-templated transcription"/>
    <property type="evidence" value="ECO:0007669"/>
    <property type="project" value="InterPro"/>
</dbReference>
<proteinExistence type="predicted"/>
<protein>
    <submittedName>
        <fullName evidence="6">LuxR C-terminal-related transcriptional regulator</fullName>
    </submittedName>
</protein>
<feature type="domain" description="HTH luxR-type" evidence="4">
    <location>
        <begin position="1"/>
        <end position="49"/>
    </location>
</feature>
<gene>
    <name evidence="5" type="ORF">F896_01623</name>
    <name evidence="6" type="ORF">Q3V53_18125</name>
</gene>
<dbReference type="CDD" id="cd06170">
    <property type="entry name" value="LuxR_C_like"/>
    <property type="match status" value="1"/>
</dbReference>
<dbReference type="EMBL" id="AQFL01000009">
    <property type="protein sequence ID" value="EOR09089.1"/>
    <property type="molecule type" value="Genomic_DNA"/>
</dbReference>
<keyword evidence="1" id="KW-0805">Transcription regulation</keyword>
<evidence type="ECO:0000313" key="8">
    <source>
        <dbReference type="Proteomes" id="UP001168902"/>
    </source>
</evidence>
<dbReference type="PROSITE" id="PS50043">
    <property type="entry name" value="HTH_LUXR_2"/>
    <property type="match status" value="1"/>
</dbReference>
<dbReference type="RefSeq" id="WP_016163364.1">
    <property type="nucleotide sequence ID" value="NZ_JAKZGC010000003.1"/>
</dbReference>
<dbReference type="OrthoDB" id="9796655at2"/>
<comment type="caution">
    <text evidence="5">The sequence shown here is derived from an EMBL/GenBank/DDBJ whole genome shotgun (WGS) entry which is preliminary data.</text>
</comment>
<evidence type="ECO:0000313" key="5">
    <source>
        <dbReference type="EMBL" id="EOR09089.1"/>
    </source>
</evidence>
<dbReference type="SMART" id="SM00421">
    <property type="entry name" value="HTH_LUXR"/>
    <property type="match status" value="2"/>
</dbReference>
<sequence>MLVHGYRIKEIAKKLHISERTVTTHQENIYQKLNIHHRASLIQFSPYYFQFLDTLSPRERTIAQLLAQDLCSIDISLQLNLSIETIYSYRKTINRKFKNIQTKYDVLGILAQKEISLN</sequence>
<dbReference type="InterPro" id="IPR000792">
    <property type="entry name" value="Tscrpt_reg_LuxR_C"/>
</dbReference>
<dbReference type="EMBL" id="JAUMJH010000071">
    <property type="protein sequence ID" value="MDO3659062.1"/>
    <property type="molecule type" value="Genomic_DNA"/>
</dbReference>
<dbReference type="SUPFAM" id="SSF46894">
    <property type="entry name" value="C-terminal effector domain of the bipartite response regulators"/>
    <property type="match status" value="2"/>
</dbReference>
<dbReference type="PANTHER" id="PTHR44688:SF16">
    <property type="entry name" value="DNA-BINDING TRANSCRIPTIONAL ACTIVATOR DEVR_DOSR"/>
    <property type="match status" value="1"/>
</dbReference>
<evidence type="ECO:0000256" key="1">
    <source>
        <dbReference type="ARBA" id="ARBA00023015"/>
    </source>
</evidence>
<dbReference type="AlphaFoldDB" id="R9B3K7"/>
<keyword evidence="2" id="KW-0238">DNA-binding</keyword>
<dbReference type="InterPro" id="IPR036388">
    <property type="entry name" value="WH-like_DNA-bd_sf"/>
</dbReference>
<name>R9B3K7_9GAMM</name>
<evidence type="ECO:0000256" key="2">
    <source>
        <dbReference type="ARBA" id="ARBA00023125"/>
    </source>
</evidence>
<evidence type="ECO:0000256" key="3">
    <source>
        <dbReference type="ARBA" id="ARBA00023163"/>
    </source>
</evidence>
<dbReference type="HOGENOM" id="CLU_2068051_0_0_6"/>
<evidence type="ECO:0000313" key="7">
    <source>
        <dbReference type="Proteomes" id="UP000016203"/>
    </source>
</evidence>